<dbReference type="EMBL" id="CAFBOS010000358">
    <property type="protein sequence ID" value="CAB5028858.1"/>
    <property type="molecule type" value="Genomic_DNA"/>
</dbReference>
<reference evidence="1" key="1">
    <citation type="submission" date="2020-05" db="EMBL/GenBank/DDBJ databases">
        <authorList>
            <person name="Chiriac C."/>
            <person name="Salcher M."/>
            <person name="Ghai R."/>
            <person name="Kavagutti S V."/>
        </authorList>
    </citation>
    <scope>NUCLEOTIDE SEQUENCE</scope>
</reference>
<accession>A0A6J7RK95</accession>
<protein>
    <submittedName>
        <fullName evidence="1">Unannotated protein</fullName>
    </submittedName>
</protein>
<name>A0A6J7RK95_9ZZZZ</name>
<evidence type="ECO:0000313" key="1">
    <source>
        <dbReference type="EMBL" id="CAB5028858.1"/>
    </source>
</evidence>
<organism evidence="1">
    <name type="scientific">freshwater metagenome</name>
    <dbReference type="NCBI Taxonomy" id="449393"/>
    <lineage>
        <taxon>unclassified sequences</taxon>
        <taxon>metagenomes</taxon>
        <taxon>ecological metagenomes</taxon>
    </lineage>
</organism>
<sequence>MEVLTVATRPGGDGPLAHGDLGVGNHQLGVDFEHGAKARAVVARAVGRVERKVAGRELLEGLAVARASQVLGEDDGLRLNLAFGALARQDLDFGHAFGQPERRLHRLGQPAVDAVAQHQPVDHDADGVHVVATEIEVHRRTELDQLAVDHGPSEALRCEVGQQRVVGALAAPHHRCEHLEARALREGEHAVDDLLGRLADEHLAGLGIVRDPDAGIEQPQVVIDLGDGAHGGPWVTRGRLLIDRDGRREALDEVDVGLVHLAEELAGVGRQGFDVAPLPLGVDRVEGERRFARARQAREHDELVARQGEIDVAEVVFASAANDELIGHGKSLGPAAHEHVFGPVAQLARTSTT</sequence>
<dbReference type="AlphaFoldDB" id="A0A6J7RK95"/>
<proteinExistence type="predicted"/>
<gene>
    <name evidence="1" type="ORF">UFOPK3967_03271</name>
</gene>